<dbReference type="PANTHER" id="PTHR42714">
    <property type="entry name" value="TRNA MODIFICATION GTPASE GTPBP3"/>
    <property type="match status" value="1"/>
</dbReference>
<dbReference type="InterPro" id="IPR027417">
    <property type="entry name" value="P-loop_NTPase"/>
</dbReference>
<evidence type="ECO:0000313" key="3">
    <source>
        <dbReference type="EMBL" id="AZR72442.1"/>
    </source>
</evidence>
<dbReference type="GO" id="GO:0030488">
    <property type="term" value="P:tRNA methylation"/>
    <property type="evidence" value="ECO:0007669"/>
    <property type="project" value="TreeGrafter"/>
</dbReference>
<dbReference type="Pfam" id="PF01926">
    <property type="entry name" value="MMR_HSR1"/>
    <property type="match status" value="1"/>
</dbReference>
<evidence type="ECO:0000259" key="2">
    <source>
        <dbReference type="Pfam" id="PF01926"/>
    </source>
</evidence>
<organism evidence="3 4">
    <name type="scientific">Anoxybacter fermentans</name>
    <dbReference type="NCBI Taxonomy" id="1323375"/>
    <lineage>
        <taxon>Bacteria</taxon>
        <taxon>Bacillati</taxon>
        <taxon>Bacillota</taxon>
        <taxon>Clostridia</taxon>
        <taxon>Halanaerobiales</taxon>
        <taxon>Anoxybacter</taxon>
    </lineage>
</organism>
<name>A0A3S9SVZ5_9FIRM</name>
<dbReference type="Proteomes" id="UP000267250">
    <property type="component" value="Chromosome"/>
</dbReference>
<sequence length="429" mass="48082">MAIDRNKTKTLVEEINNLFNEVAGSLPGEVREKLKNVILGPAVKEIEKFVSESRPPVMFLVGRSGHGKSSLINALTNKKVAEVGDVKPTTEGSILHSITFEETYSSWDIIDSRGLFETTKPEKASIENTKEQLKENAKEQLKQDLRKYKPDIILHVIAAPETRNLEQDFVVYKKIQRQLKEELGAIPPTIIVLNKIDTIGNPRDWPPEKNARKAGLIKELLNYMSEEVLKLKYEKIDLNYPIKGYKFLKDSDYLAIIPVSSYWDDERDDRWNIETLSMFIGEHLPKFALLDFYQAQRRKKLLKNLSTSLIKRFSTIAAGIGAIPIPIADIAVLIPLQILMITLIGGLSCREFSKETALEFISAAAINVGTAFGLRGLARQLVKLIPVGGSVISAGIAYTGTYAIGKSAEAYFFEGEVKKPEEFINEKNN</sequence>
<feature type="domain" description="G" evidence="2">
    <location>
        <begin position="59"/>
        <end position="195"/>
    </location>
</feature>
<reference evidence="3 4" key="1">
    <citation type="submission" date="2016-07" db="EMBL/GenBank/DDBJ databases">
        <title>Genome and transcriptome analysis of iron-reducing fermentative bacteria Anoxybacter fermentans.</title>
        <authorList>
            <person name="Zeng X."/>
            <person name="Shao Z."/>
        </authorList>
    </citation>
    <scope>NUCLEOTIDE SEQUENCE [LARGE SCALE GENOMIC DNA]</scope>
    <source>
        <strain evidence="3 4">DY22613</strain>
    </source>
</reference>
<feature type="transmembrane region" description="Helical" evidence="1">
    <location>
        <begin position="384"/>
        <end position="404"/>
    </location>
</feature>
<dbReference type="InterPro" id="IPR006073">
    <property type="entry name" value="GTP-bd"/>
</dbReference>
<evidence type="ECO:0000256" key="1">
    <source>
        <dbReference type="SAM" id="Phobius"/>
    </source>
</evidence>
<dbReference type="GO" id="GO:0005525">
    <property type="term" value="F:GTP binding"/>
    <property type="evidence" value="ECO:0007669"/>
    <property type="project" value="InterPro"/>
</dbReference>
<evidence type="ECO:0000313" key="4">
    <source>
        <dbReference type="Proteomes" id="UP000267250"/>
    </source>
</evidence>
<dbReference type="KEGG" id="aft:BBF96_02960"/>
<dbReference type="PANTHER" id="PTHR42714:SF2">
    <property type="entry name" value="TRNA MODIFICATION GTPASE GTPBP3, MITOCHONDRIAL"/>
    <property type="match status" value="1"/>
</dbReference>
<proteinExistence type="predicted"/>
<keyword evidence="1" id="KW-0472">Membrane</keyword>
<keyword evidence="1" id="KW-0812">Transmembrane</keyword>
<dbReference type="GO" id="GO:0002098">
    <property type="term" value="P:tRNA wobble uridine modification"/>
    <property type="evidence" value="ECO:0007669"/>
    <property type="project" value="TreeGrafter"/>
</dbReference>
<protein>
    <recommendedName>
        <fullName evidence="2">G domain-containing protein</fullName>
    </recommendedName>
</protein>
<feature type="transmembrane region" description="Helical" evidence="1">
    <location>
        <begin position="357"/>
        <end position="378"/>
    </location>
</feature>
<dbReference type="GO" id="GO:0005829">
    <property type="term" value="C:cytosol"/>
    <property type="evidence" value="ECO:0007669"/>
    <property type="project" value="TreeGrafter"/>
</dbReference>
<accession>A0A3S9SVZ5</accession>
<keyword evidence="4" id="KW-1185">Reference proteome</keyword>
<dbReference type="EMBL" id="CP016379">
    <property type="protein sequence ID" value="AZR72442.1"/>
    <property type="molecule type" value="Genomic_DNA"/>
</dbReference>
<dbReference type="OrthoDB" id="9255830at2"/>
<dbReference type="Gene3D" id="3.40.50.300">
    <property type="entry name" value="P-loop containing nucleotide triphosphate hydrolases"/>
    <property type="match status" value="1"/>
</dbReference>
<dbReference type="AlphaFoldDB" id="A0A3S9SVZ5"/>
<gene>
    <name evidence="3" type="ORF">BBF96_02960</name>
</gene>
<keyword evidence="1" id="KW-1133">Transmembrane helix</keyword>
<feature type="transmembrane region" description="Helical" evidence="1">
    <location>
        <begin position="316"/>
        <end position="345"/>
    </location>
</feature>
<dbReference type="RefSeq" id="WP_127015775.1">
    <property type="nucleotide sequence ID" value="NZ_CP016379.1"/>
</dbReference>
<dbReference type="SUPFAM" id="SSF52540">
    <property type="entry name" value="P-loop containing nucleoside triphosphate hydrolases"/>
    <property type="match status" value="1"/>
</dbReference>